<evidence type="ECO:0000313" key="2">
    <source>
        <dbReference type="EMBL" id="AFX93468.1"/>
    </source>
</evidence>
<evidence type="ECO:0000256" key="1">
    <source>
        <dbReference type="SAM" id="Phobius"/>
    </source>
</evidence>
<sequence length="33" mass="3708">MDLFAKIIIMSIGVVPLLTIIVAQLITDYHDNH</sequence>
<accession>A0A075BEW0</accession>
<dbReference type="EMBL" id="KC012913">
    <property type="protein sequence ID" value="AFX93468.1"/>
    <property type="molecule type" value="Genomic_DNA"/>
</dbReference>
<dbReference type="Proteomes" id="UP000028568">
    <property type="component" value="Segment"/>
</dbReference>
<dbReference type="RefSeq" id="YP_009098351.1">
    <property type="nucleotide sequence ID" value="NC_025417.1"/>
</dbReference>
<feature type="transmembrane region" description="Helical" evidence="1">
    <location>
        <begin position="7"/>
        <end position="27"/>
    </location>
</feature>
<reference evidence="2 3" key="1">
    <citation type="journal article" date="2014" name="PLoS ONE">
        <title>Improving the Safety of Staphylococcus aureus Polyvalent Phages by Their Production on a Staphylococcus xylosus Strain.</title>
        <authorList>
            <person name="El Haddad L."/>
            <person name="Ben Abdallah N."/>
            <person name="Plante P.L."/>
            <person name="Dumaresq J."/>
            <person name="Katsarava R."/>
            <person name="Labrie S."/>
            <person name="Corbeil J."/>
            <person name="St-Gelais D."/>
            <person name="Moineau S."/>
        </authorList>
    </citation>
    <scope>NUCLEOTIDE SEQUENCE [LARGE SCALE GENOMIC DNA]</scope>
</reference>
<protein>
    <recommendedName>
        <fullName evidence="4">BofR</fullName>
    </recommendedName>
</protein>
<name>A0A075BEW0_9CAUD</name>
<organism evidence="2 3">
    <name type="scientific">Staphylococcus phage Team1</name>
    <dbReference type="NCBI Taxonomy" id="1262512"/>
    <lineage>
        <taxon>Viruses</taxon>
        <taxon>Duplodnaviria</taxon>
        <taxon>Heunggongvirae</taxon>
        <taxon>Uroviricota</taxon>
        <taxon>Caudoviricetes</taxon>
        <taxon>Herelleviridae</taxon>
        <taxon>Twortvirinae</taxon>
        <taxon>Kayvirus</taxon>
        <taxon>Kayvirus G1</taxon>
    </lineage>
</organism>
<evidence type="ECO:0008006" key="4">
    <source>
        <dbReference type="Google" id="ProtNLM"/>
    </source>
</evidence>
<keyword evidence="1" id="KW-1133">Transmembrane helix</keyword>
<dbReference type="GeneID" id="22276614"/>
<dbReference type="KEGG" id="vg:22276614"/>
<keyword evidence="1" id="KW-0472">Membrane</keyword>
<keyword evidence="1" id="KW-0812">Transmembrane</keyword>
<proteinExistence type="predicted"/>
<evidence type="ECO:0000313" key="3">
    <source>
        <dbReference type="Proteomes" id="UP000028568"/>
    </source>
</evidence>